<feature type="domain" description="Superoxide dismutase copper/zinc binding" evidence="6">
    <location>
        <begin position="87"/>
        <end position="236"/>
    </location>
</feature>
<feature type="signal peptide" evidence="5">
    <location>
        <begin position="1"/>
        <end position="24"/>
    </location>
</feature>
<feature type="compositionally biased region" description="Low complexity" evidence="4">
    <location>
        <begin position="39"/>
        <end position="64"/>
    </location>
</feature>
<dbReference type="InterPro" id="IPR024134">
    <property type="entry name" value="SOD_Cu/Zn_/chaperone"/>
</dbReference>
<dbReference type="PROSITE" id="PS00332">
    <property type="entry name" value="SOD_CU_ZN_2"/>
    <property type="match status" value="1"/>
</dbReference>
<evidence type="ECO:0000256" key="5">
    <source>
        <dbReference type="SAM" id="SignalP"/>
    </source>
</evidence>
<keyword evidence="5" id="KW-0732">Signal</keyword>
<dbReference type="PANTHER" id="PTHR10003">
    <property type="entry name" value="SUPEROXIDE DISMUTASE CU-ZN -RELATED"/>
    <property type="match status" value="1"/>
</dbReference>
<dbReference type="Gene3D" id="2.60.40.200">
    <property type="entry name" value="Superoxide dismutase, copper/zinc binding domain"/>
    <property type="match status" value="1"/>
</dbReference>
<dbReference type="Proteomes" id="UP001447516">
    <property type="component" value="Unassembled WGS sequence"/>
</dbReference>
<evidence type="ECO:0000256" key="3">
    <source>
        <dbReference type="RuleBase" id="RU000393"/>
    </source>
</evidence>
<evidence type="ECO:0000256" key="1">
    <source>
        <dbReference type="ARBA" id="ARBA00010457"/>
    </source>
</evidence>
<comment type="function">
    <text evidence="2">Destroys radicals which are normally produced within the cells and which are toxic to biological systems. May play a role in favoring mycobacterial survival in phagocytes.</text>
</comment>
<feature type="chain" id="PRO_5045610189" description="Superoxide dismutase [Cu-Zn]" evidence="5">
    <location>
        <begin position="25"/>
        <end position="240"/>
    </location>
</feature>
<feature type="region of interest" description="Disordered" evidence="4">
    <location>
        <begin position="131"/>
        <end position="161"/>
    </location>
</feature>
<feature type="compositionally biased region" description="Low complexity" evidence="4">
    <location>
        <begin position="134"/>
        <end position="150"/>
    </location>
</feature>
<dbReference type="InterPro" id="IPR001424">
    <property type="entry name" value="SOD_Cu_Zn_dom"/>
</dbReference>
<comment type="similarity">
    <text evidence="1 3">Belongs to the Cu-Zn superoxide dismutase family.</text>
</comment>
<comment type="catalytic activity">
    <reaction evidence="3">
        <text>2 superoxide + 2 H(+) = H2O2 + O2</text>
        <dbReference type="Rhea" id="RHEA:20696"/>
        <dbReference type="ChEBI" id="CHEBI:15378"/>
        <dbReference type="ChEBI" id="CHEBI:15379"/>
        <dbReference type="ChEBI" id="CHEBI:16240"/>
        <dbReference type="ChEBI" id="CHEBI:18421"/>
        <dbReference type="EC" id="1.15.1.1"/>
    </reaction>
</comment>
<keyword evidence="3" id="KW-0560">Oxidoreductase</keyword>
<name>A0ABV0AI81_9ACTN</name>
<dbReference type="EC" id="1.15.1.1" evidence="3"/>
<evidence type="ECO:0000259" key="6">
    <source>
        <dbReference type="Pfam" id="PF00080"/>
    </source>
</evidence>
<dbReference type="EMBL" id="JBDJAW010000003">
    <property type="protein sequence ID" value="MEN3534552.1"/>
    <property type="molecule type" value="Genomic_DNA"/>
</dbReference>
<evidence type="ECO:0000256" key="4">
    <source>
        <dbReference type="SAM" id="MobiDB-lite"/>
    </source>
</evidence>
<evidence type="ECO:0000313" key="8">
    <source>
        <dbReference type="Proteomes" id="UP001447516"/>
    </source>
</evidence>
<comment type="caution">
    <text evidence="7">The sequence shown here is derived from an EMBL/GenBank/DDBJ whole genome shotgun (WGS) entry which is preliminary data.</text>
</comment>
<keyword evidence="3" id="KW-0186">Copper</keyword>
<organism evidence="7 8">
    <name type="scientific">Microbispora maris</name>
    <dbReference type="NCBI Taxonomy" id="3144104"/>
    <lineage>
        <taxon>Bacteria</taxon>
        <taxon>Bacillati</taxon>
        <taxon>Actinomycetota</taxon>
        <taxon>Actinomycetes</taxon>
        <taxon>Streptosporangiales</taxon>
        <taxon>Streptosporangiaceae</taxon>
        <taxon>Microbispora</taxon>
    </lineage>
</organism>
<evidence type="ECO:0000313" key="7">
    <source>
        <dbReference type="EMBL" id="MEN3534552.1"/>
    </source>
</evidence>
<dbReference type="SUPFAM" id="SSF49329">
    <property type="entry name" value="Cu,Zn superoxide dismutase-like"/>
    <property type="match status" value="1"/>
</dbReference>
<dbReference type="RefSeq" id="WP_346224635.1">
    <property type="nucleotide sequence ID" value="NZ_JBDJAW010000003.1"/>
</dbReference>
<evidence type="ECO:0000256" key="2">
    <source>
        <dbReference type="ARBA" id="ARBA00024900"/>
    </source>
</evidence>
<protein>
    <recommendedName>
        <fullName evidence="3">Superoxide dismutase [Cu-Zn]</fullName>
        <ecNumber evidence="3">1.15.1.1</ecNumber>
    </recommendedName>
</protein>
<keyword evidence="3" id="KW-0479">Metal-binding</keyword>
<dbReference type="InterPro" id="IPR036423">
    <property type="entry name" value="SOD-like_Cu/Zn_dom_sf"/>
</dbReference>
<feature type="region of interest" description="Disordered" evidence="4">
    <location>
        <begin position="39"/>
        <end position="73"/>
    </location>
</feature>
<sequence length="240" mass="23990">MPRTTRLAMAAGLALGLAAAAAPAVPVLSATTTAATTTGATTTGATTTGATTRAAGATGTTMGAFAPRTRPGEPITAVVRNTAGRVLGTVHVERYDAKKSRVSVGMRGLAPGFHGFHVHAAGVCDPRSVDRATGSAFSSAGSHLGSGAHGDTAGDMPPLLAAEDGTASASFVTDKFTPEQLADANGSAFVVHAGPDNFAHIPDRYFHRPDDTGAVGPDTTTRKTGDAGARIGCGVVKRRA</sequence>
<accession>A0ABV0AI81</accession>
<keyword evidence="3" id="KW-0862">Zinc</keyword>
<comment type="cofactor">
    <cofactor evidence="3">
        <name>Zn(2+)</name>
        <dbReference type="ChEBI" id="CHEBI:29105"/>
    </cofactor>
    <text evidence="3">Binds 1 zinc ion per subunit.</text>
</comment>
<comment type="cofactor">
    <cofactor evidence="3">
        <name>Cu cation</name>
        <dbReference type="ChEBI" id="CHEBI:23378"/>
    </cofactor>
    <text evidence="3">Binds 1 copper ion per subunit.</text>
</comment>
<proteinExistence type="inferred from homology"/>
<keyword evidence="8" id="KW-1185">Reference proteome</keyword>
<dbReference type="Pfam" id="PF00080">
    <property type="entry name" value="Sod_Cu"/>
    <property type="match status" value="1"/>
</dbReference>
<gene>
    <name evidence="7" type="ORF">AAH991_05515</name>
</gene>
<reference evidence="7 8" key="1">
    <citation type="submission" date="2024-05" db="EMBL/GenBank/DDBJ databases">
        <title>Microbispora sp.ZYX-F-249.</title>
        <authorList>
            <person name="Xie H."/>
        </authorList>
    </citation>
    <scope>NUCLEOTIDE SEQUENCE [LARGE SCALE GENOMIC DNA]</scope>
    <source>
        <strain evidence="7 8">ZYX-F-249</strain>
    </source>
</reference>
<dbReference type="InterPro" id="IPR018152">
    <property type="entry name" value="SOD_Cu/Zn_BS"/>
</dbReference>